<evidence type="ECO:0000256" key="1">
    <source>
        <dbReference type="ARBA" id="ARBA00001412"/>
    </source>
</evidence>
<evidence type="ECO:0000256" key="4">
    <source>
        <dbReference type="ARBA" id="ARBA00022801"/>
    </source>
</evidence>
<evidence type="ECO:0000313" key="8">
    <source>
        <dbReference type="Proteomes" id="UP000315295"/>
    </source>
</evidence>
<gene>
    <name evidence="7" type="ORF">C1H46_033193</name>
</gene>
<dbReference type="PANTHER" id="PTHR46323">
    <property type="entry name" value="BETA-GALACTOSIDASE"/>
    <property type="match status" value="1"/>
</dbReference>
<reference evidence="7 8" key="1">
    <citation type="journal article" date="2019" name="G3 (Bethesda)">
        <title>Sequencing of a Wild Apple (Malus baccata) Genome Unravels the Differences Between Cultivated and Wild Apple Species Regarding Disease Resistance and Cold Tolerance.</title>
        <authorList>
            <person name="Chen X."/>
        </authorList>
    </citation>
    <scope>NUCLEOTIDE SEQUENCE [LARGE SCALE GENOMIC DNA]</scope>
    <source>
        <strain evidence="8">cv. Shandingzi</strain>
        <tissue evidence="7">Leaves</tissue>
    </source>
</reference>
<dbReference type="Pfam" id="PF02837">
    <property type="entry name" value="Glyco_hydro_2_N"/>
    <property type="match status" value="1"/>
</dbReference>
<keyword evidence="4" id="KW-0378">Hydrolase</keyword>
<evidence type="ECO:0000256" key="5">
    <source>
        <dbReference type="ARBA" id="ARBA00023295"/>
    </source>
</evidence>
<evidence type="ECO:0000259" key="6">
    <source>
        <dbReference type="Pfam" id="PF02837"/>
    </source>
</evidence>
<accession>A0A540L453</accession>
<protein>
    <recommendedName>
        <fullName evidence="3">beta-galactosidase</fullName>
        <ecNumber evidence="3">3.2.1.23</ecNumber>
    </recommendedName>
</protein>
<dbReference type="GO" id="GO:0005990">
    <property type="term" value="P:lactose catabolic process"/>
    <property type="evidence" value="ECO:0007669"/>
    <property type="project" value="TreeGrafter"/>
</dbReference>
<dbReference type="Proteomes" id="UP000315295">
    <property type="component" value="Unassembled WGS sequence"/>
</dbReference>
<dbReference type="EMBL" id="VIEB01000774">
    <property type="protein sequence ID" value="TQD81261.1"/>
    <property type="molecule type" value="Genomic_DNA"/>
</dbReference>
<organism evidence="7 8">
    <name type="scientific">Malus baccata</name>
    <name type="common">Siberian crab apple</name>
    <name type="synonym">Pyrus baccata</name>
    <dbReference type="NCBI Taxonomy" id="106549"/>
    <lineage>
        <taxon>Eukaryota</taxon>
        <taxon>Viridiplantae</taxon>
        <taxon>Streptophyta</taxon>
        <taxon>Embryophyta</taxon>
        <taxon>Tracheophyta</taxon>
        <taxon>Spermatophyta</taxon>
        <taxon>Magnoliopsida</taxon>
        <taxon>eudicotyledons</taxon>
        <taxon>Gunneridae</taxon>
        <taxon>Pentapetalae</taxon>
        <taxon>rosids</taxon>
        <taxon>fabids</taxon>
        <taxon>Rosales</taxon>
        <taxon>Rosaceae</taxon>
        <taxon>Amygdaloideae</taxon>
        <taxon>Maleae</taxon>
        <taxon>Malus</taxon>
    </lineage>
</organism>
<keyword evidence="8" id="KW-1185">Reference proteome</keyword>
<dbReference type="GO" id="GO:0009341">
    <property type="term" value="C:beta-galactosidase complex"/>
    <property type="evidence" value="ECO:0007669"/>
    <property type="project" value="TreeGrafter"/>
</dbReference>
<keyword evidence="5" id="KW-0326">Glycosidase</keyword>
<dbReference type="SUPFAM" id="SSF49785">
    <property type="entry name" value="Galactose-binding domain-like"/>
    <property type="match status" value="1"/>
</dbReference>
<dbReference type="PANTHER" id="PTHR46323:SF2">
    <property type="entry name" value="BETA-GALACTOSIDASE"/>
    <property type="match status" value="1"/>
</dbReference>
<evidence type="ECO:0000256" key="2">
    <source>
        <dbReference type="ARBA" id="ARBA00007401"/>
    </source>
</evidence>
<dbReference type="STRING" id="106549.A0A540L453"/>
<dbReference type="InterPro" id="IPR008979">
    <property type="entry name" value="Galactose-bd-like_sf"/>
</dbReference>
<dbReference type="EC" id="3.2.1.23" evidence="3"/>
<feature type="domain" description="Glycosyl hydrolases family 2 sugar binding" evidence="6">
    <location>
        <begin position="38"/>
        <end position="181"/>
    </location>
</feature>
<evidence type="ECO:0000313" key="7">
    <source>
        <dbReference type="EMBL" id="TQD81261.1"/>
    </source>
</evidence>
<comment type="caution">
    <text evidence="7">The sequence shown here is derived from an EMBL/GenBank/DDBJ whole genome shotgun (WGS) entry which is preliminary data.</text>
</comment>
<evidence type="ECO:0000256" key="3">
    <source>
        <dbReference type="ARBA" id="ARBA00012756"/>
    </source>
</evidence>
<name>A0A540L453_MALBA</name>
<dbReference type="InterPro" id="IPR050347">
    <property type="entry name" value="Bact_Beta-galactosidase"/>
</dbReference>
<dbReference type="Gene3D" id="2.60.120.260">
    <property type="entry name" value="Galactose-binding domain-like"/>
    <property type="match status" value="1"/>
</dbReference>
<dbReference type="AlphaFoldDB" id="A0A540L453"/>
<comment type="similarity">
    <text evidence="2">Belongs to the glycosyl hydrolase 2 family.</text>
</comment>
<proteinExistence type="inferred from homology"/>
<sequence length="285" mass="32659">MVASLPGQLVSLLENGQHHVWEDQLIIKWRKKDAHVPLRCHESVEVPSNWHLHGFDRPIYTNVVYPFPLDPPSVPADNPTGCYRTYFDIPKEWNGCRIFLHFEAVDSAFCTWVNEIPIGYGQDSRLPAEFEIIDYIYPSSTDKKNVLAVQVFRWSDGSYLEDQDHWWLSGIHCDVLLLSKPQVDVKIDNSRETSKDSILSNYTIEASLFDMANWYSSDGFADLASSNVASLKLNPSPSTRLGFHGYWLEGRLEKPRLWSAEQVRALDLLFLFVSSRLVIKVKATI</sequence>
<dbReference type="GO" id="GO:0004565">
    <property type="term" value="F:beta-galactosidase activity"/>
    <property type="evidence" value="ECO:0007669"/>
    <property type="project" value="UniProtKB-EC"/>
</dbReference>
<comment type="catalytic activity">
    <reaction evidence="1">
        <text>Hydrolysis of terminal non-reducing beta-D-galactose residues in beta-D-galactosides.</text>
        <dbReference type="EC" id="3.2.1.23"/>
    </reaction>
</comment>
<dbReference type="InterPro" id="IPR006104">
    <property type="entry name" value="Glyco_hydro_2_N"/>
</dbReference>